<dbReference type="HOGENOM" id="CLU_011856_0_0_1"/>
<dbReference type="InterPro" id="IPR002129">
    <property type="entry name" value="PyrdxlP-dep_de-COase"/>
</dbReference>
<dbReference type="GO" id="GO:0005737">
    <property type="term" value="C:cytoplasm"/>
    <property type="evidence" value="ECO:0000318"/>
    <property type="project" value="GO_Central"/>
</dbReference>
<accession>B3S8P2</accession>
<keyword evidence="5 7" id="KW-0663">Pyridoxal phosphate</keyword>
<dbReference type="GO" id="GO:0016831">
    <property type="term" value="F:carboxy-lyase activity"/>
    <property type="evidence" value="ECO:0000318"/>
    <property type="project" value="GO_Central"/>
</dbReference>
<evidence type="ECO:0000256" key="4">
    <source>
        <dbReference type="ARBA" id="ARBA00022793"/>
    </source>
</evidence>
<comment type="cofactor">
    <cofactor evidence="1 7 8">
        <name>pyridoxal 5'-phosphate</name>
        <dbReference type="ChEBI" id="CHEBI:597326"/>
    </cofactor>
</comment>
<dbReference type="SUPFAM" id="SSF53383">
    <property type="entry name" value="PLP-dependent transferases"/>
    <property type="match status" value="1"/>
</dbReference>
<dbReference type="Gene3D" id="3.40.640.10">
    <property type="entry name" value="Type I PLP-dependent aspartate aminotransferase-like (Major domain)"/>
    <property type="match status" value="1"/>
</dbReference>
<proteinExistence type="inferred from homology"/>
<dbReference type="PhylomeDB" id="B3S8P2"/>
<gene>
    <name evidence="9" type="ORF">TRIADDRAFT_50906</name>
</gene>
<evidence type="ECO:0000256" key="1">
    <source>
        <dbReference type="ARBA" id="ARBA00001933"/>
    </source>
</evidence>
<evidence type="ECO:0000256" key="3">
    <source>
        <dbReference type="ARBA" id="ARBA00011738"/>
    </source>
</evidence>
<dbReference type="Gene3D" id="3.90.1150.170">
    <property type="match status" value="1"/>
</dbReference>
<dbReference type="PANTHER" id="PTHR45677:SF8">
    <property type="entry name" value="CYSTEINE SULFINIC ACID DECARBOXYLASE"/>
    <property type="match status" value="1"/>
</dbReference>
<evidence type="ECO:0000256" key="8">
    <source>
        <dbReference type="RuleBase" id="RU000382"/>
    </source>
</evidence>
<dbReference type="GeneID" id="6757776"/>
<dbReference type="STRING" id="10228.B3S8P2"/>
<evidence type="ECO:0008006" key="11">
    <source>
        <dbReference type="Google" id="ProtNLM"/>
    </source>
</evidence>
<evidence type="ECO:0000256" key="2">
    <source>
        <dbReference type="ARBA" id="ARBA00009533"/>
    </source>
</evidence>
<evidence type="ECO:0000313" key="9">
    <source>
        <dbReference type="EMBL" id="EDV20919.1"/>
    </source>
</evidence>
<dbReference type="eggNOG" id="KOG0629">
    <property type="taxonomic scope" value="Eukaryota"/>
</dbReference>
<comment type="similarity">
    <text evidence="2 8">Belongs to the group II decarboxylase family.</text>
</comment>
<keyword evidence="4" id="KW-0210">Decarboxylase</keyword>
<dbReference type="InterPro" id="IPR015424">
    <property type="entry name" value="PyrdxlP-dep_Trfase"/>
</dbReference>
<evidence type="ECO:0000256" key="6">
    <source>
        <dbReference type="ARBA" id="ARBA00023239"/>
    </source>
</evidence>
<keyword evidence="6 8" id="KW-0456">Lyase</keyword>
<dbReference type="GO" id="GO:0030170">
    <property type="term" value="F:pyridoxal phosphate binding"/>
    <property type="evidence" value="ECO:0007669"/>
    <property type="project" value="InterPro"/>
</dbReference>
<keyword evidence="10" id="KW-1185">Reference proteome</keyword>
<dbReference type="AlphaFoldDB" id="B3S8P2"/>
<dbReference type="OMA" id="ATENCSC"/>
<dbReference type="GO" id="GO:0019752">
    <property type="term" value="P:carboxylic acid metabolic process"/>
    <property type="evidence" value="ECO:0007669"/>
    <property type="project" value="InterPro"/>
</dbReference>
<dbReference type="RefSeq" id="XP_002116563.1">
    <property type="nucleotide sequence ID" value="XM_002116527.1"/>
</dbReference>
<dbReference type="PROSITE" id="PS00392">
    <property type="entry name" value="DDC_GAD_HDC_YDC"/>
    <property type="match status" value="1"/>
</dbReference>
<reference evidence="9 10" key="1">
    <citation type="journal article" date="2008" name="Nature">
        <title>The Trichoplax genome and the nature of placozoans.</title>
        <authorList>
            <person name="Srivastava M."/>
            <person name="Begovic E."/>
            <person name="Chapman J."/>
            <person name="Putnam N.H."/>
            <person name="Hellsten U."/>
            <person name="Kawashima T."/>
            <person name="Kuo A."/>
            <person name="Mitros T."/>
            <person name="Salamov A."/>
            <person name="Carpenter M.L."/>
            <person name="Signorovitch A.Y."/>
            <person name="Moreno M.A."/>
            <person name="Kamm K."/>
            <person name="Grimwood J."/>
            <person name="Schmutz J."/>
            <person name="Shapiro H."/>
            <person name="Grigoriev I.V."/>
            <person name="Buss L.W."/>
            <person name="Schierwater B."/>
            <person name="Dellaporta S.L."/>
            <person name="Rokhsar D.S."/>
        </authorList>
    </citation>
    <scope>NUCLEOTIDE SEQUENCE [LARGE SCALE GENOMIC DNA]</scope>
    <source>
        <strain evidence="9 10">Grell-BS-1999</strain>
    </source>
</reference>
<feature type="modified residue" description="N6-(pyridoxal phosphate)lysine" evidence="7">
    <location>
        <position position="277"/>
    </location>
</feature>
<evidence type="ECO:0000256" key="7">
    <source>
        <dbReference type="PIRSR" id="PIRSR602129-50"/>
    </source>
</evidence>
<sequence>MVKYMKRCHDRHEKVVEFRQPEELNKLINFELKDTPEDLATVIDYCRETLNYCVKTGHPRFFNQLYGGMDIVGLCGQWLSATANTSMYTYEVAPIFVLMERAVLRHMGQLVGFSDGDGIFAPGGSLSNMYAISLARHKKFPTSKMEGLFSLPRMAILTSKHSHYSFKKGAYFMGFGLNNVVMINCDAKGRMLASDLENQIIHLQSQGIAPILVNATSGTTVFGAFDPLDEIADICQKYDLWLHVDAAWGGAIILSAEKRHLMKGMHRIDSISWNPHKFMGCPFQCSAFLTKKKGLLEECHGIPASYLFQKDKMTYDISYDTGNKSIQCGRHVDIMKLWLMWKAKGDQGFTKKLHHAYEISNYLTEKIRNRDGFELVVEPVYVSICFWYIPTAIRNLSDGDVKRRKLSQVAPQIKAGMTKRGSMLVGYQPMDDKVNFFRMIILNSATTFDDMDFILDEIESLGERIEFVQNGFHNP</sequence>
<dbReference type="CTD" id="6757776"/>
<dbReference type="Pfam" id="PF00282">
    <property type="entry name" value="Pyridoxal_deC"/>
    <property type="match status" value="1"/>
</dbReference>
<dbReference type="FunFam" id="3.40.640.10:FF:000016">
    <property type="entry name" value="Glutamate decarboxylase like 1"/>
    <property type="match status" value="1"/>
</dbReference>
<name>B3S8P2_TRIAD</name>
<evidence type="ECO:0000256" key="5">
    <source>
        <dbReference type="ARBA" id="ARBA00022898"/>
    </source>
</evidence>
<dbReference type="CDD" id="cd06450">
    <property type="entry name" value="DOPA_deC_like"/>
    <property type="match status" value="1"/>
</dbReference>
<comment type="subunit">
    <text evidence="3">Homodimer.</text>
</comment>
<organism evidence="9 10">
    <name type="scientific">Trichoplax adhaerens</name>
    <name type="common">Trichoplax reptans</name>
    <dbReference type="NCBI Taxonomy" id="10228"/>
    <lineage>
        <taxon>Eukaryota</taxon>
        <taxon>Metazoa</taxon>
        <taxon>Placozoa</taxon>
        <taxon>Uniplacotomia</taxon>
        <taxon>Trichoplacea</taxon>
        <taxon>Trichoplacidae</taxon>
        <taxon>Trichoplax</taxon>
    </lineage>
</organism>
<protein>
    <recommendedName>
        <fullName evidence="11">Glutamate decarboxylase</fullName>
    </recommendedName>
</protein>
<dbReference type="InterPro" id="IPR021115">
    <property type="entry name" value="Pyridoxal-P_BS"/>
</dbReference>
<dbReference type="PANTHER" id="PTHR45677">
    <property type="entry name" value="GLUTAMATE DECARBOXYLASE-RELATED"/>
    <property type="match status" value="1"/>
</dbReference>
<dbReference type="FunCoup" id="B3S8P2">
    <property type="interactions" value="845"/>
</dbReference>
<evidence type="ECO:0000313" key="10">
    <source>
        <dbReference type="Proteomes" id="UP000009022"/>
    </source>
</evidence>
<dbReference type="KEGG" id="tad:TRIADDRAFT_50906"/>
<dbReference type="Proteomes" id="UP000009022">
    <property type="component" value="Unassembled WGS sequence"/>
</dbReference>
<dbReference type="EMBL" id="DS985256">
    <property type="protein sequence ID" value="EDV20919.1"/>
    <property type="molecule type" value="Genomic_DNA"/>
</dbReference>
<dbReference type="InParanoid" id="B3S8P2"/>
<dbReference type="InterPro" id="IPR015421">
    <property type="entry name" value="PyrdxlP-dep_Trfase_major"/>
</dbReference>
<dbReference type="OrthoDB" id="392571at2759"/>